<keyword evidence="2 5" id="KW-0812">Transmembrane</keyword>
<proteinExistence type="inferred from homology"/>
<dbReference type="InterPro" id="IPR000515">
    <property type="entry name" value="MetI-like"/>
</dbReference>
<dbReference type="PANTHER" id="PTHR43376:SF1">
    <property type="entry name" value="OLIGOPEPTIDE TRANSPORT SYSTEM PERMEASE PROTEIN"/>
    <property type="match status" value="1"/>
</dbReference>
<feature type="transmembrane region" description="Helical" evidence="5">
    <location>
        <begin position="247"/>
        <end position="273"/>
    </location>
</feature>
<feature type="transmembrane region" description="Helical" evidence="5">
    <location>
        <begin position="149"/>
        <end position="169"/>
    </location>
</feature>
<dbReference type="InterPro" id="IPR035906">
    <property type="entry name" value="MetI-like_sf"/>
</dbReference>
<feature type="domain" description="ABC transmembrane type-1" evidence="6">
    <location>
        <begin position="101"/>
        <end position="312"/>
    </location>
</feature>
<dbReference type="EMBL" id="JAYFSI010000022">
    <property type="protein sequence ID" value="MEA5367369.1"/>
    <property type="molecule type" value="Genomic_DNA"/>
</dbReference>
<reference evidence="7 8" key="1">
    <citation type="submission" date="2023-12" db="EMBL/GenBank/DDBJ databases">
        <title>Amycolatopsis sp. V23-08.</title>
        <authorList>
            <person name="Somphong A."/>
        </authorList>
    </citation>
    <scope>NUCLEOTIDE SEQUENCE [LARGE SCALE GENOMIC DNA]</scope>
    <source>
        <strain evidence="7 8">V23-08</strain>
    </source>
</reference>
<evidence type="ECO:0000256" key="3">
    <source>
        <dbReference type="ARBA" id="ARBA00022989"/>
    </source>
</evidence>
<keyword evidence="8" id="KW-1185">Reference proteome</keyword>
<dbReference type="SUPFAM" id="SSF161098">
    <property type="entry name" value="MetI-like"/>
    <property type="match status" value="1"/>
</dbReference>
<evidence type="ECO:0000256" key="2">
    <source>
        <dbReference type="ARBA" id="ARBA00022692"/>
    </source>
</evidence>
<evidence type="ECO:0000256" key="1">
    <source>
        <dbReference type="ARBA" id="ARBA00004141"/>
    </source>
</evidence>
<comment type="similarity">
    <text evidence="5">Belongs to the binding-protein-dependent transport system permease family.</text>
</comment>
<dbReference type="Gene3D" id="1.10.3720.10">
    <property type="entry name" value="MetI-like"/>
    <property type="match status" value="1"/>
</dbReference>
<dbReference type="PANTHER" id="PTHR43376">
    <property type="entry name" value="OLIGOPEPTIDE TRANSPORT SYSTEM PERMEASE PROTEIN"/>
    <property type="match status" value="1"/>
</dbReference>
<sequence length="332" mass="35327">MRFLGKKLMFYAVALLAALSLNFLIPRLAPGNPVDAVLARQSSMAPVSPEARHSLELLLGVNDRPLWQQYFAYLGQIFTGDLGRSVTFFPAPVGDIIGQALPWTLGLVGVATVVSFTLGISLGALAGWFRRGVVDSLVAGSTMLAAIPYFWLALAALYFLSAGLGWFPLGLGYDVEIEPGWSGEFVGNVVYHALLPALTIVVSSLAGWLLGMRNMMVSTLAEDYVVTAQAKGLSLRRVMVTYAARNAVLPSVSGVAVSLGFVVGGAIVTEAVFSYPGIGFTLLQAVRNSDYPLMQGIFLIITLAVLGANLLVDLLYAVIDPRVRTTAKAGAR</sequence>
<protein>
    <submittedName>
        <fullName evidence="7">ABC transporter permease</fullName>
    </submittedName>
</protein>
<evidence type="ECO:0000259" key="6">
    <source>
        <dbReference type="PROSITE" id="PS50928"/>
    </source>
</evidence>
<dbReference type="Pfam" id="PF00528">
    <property type="entry name" value="BPD_transp_1"/>
    <property type="match status" value="1"/>
</dbReference>
<keyword evidence="5" id="KW-0813">Transport</keyword>
<dbReference type="Proteomes" id="UP001304298">
    <property type="component" value="Unassembled WGS sequence"/>
</dbReference>
<evidence type="ECO:0000313" key="8">
    <source>
        <dbReference type="Proteomes" id="UP001304298"/>
    </source>
</evidence>
<evidence type="ECO:0000256" key="5">
    <source>
        <dbReference type="RuleBase" id="RU363032"/>
    </source>
</evidence>
<evidence type="ECO:0000256" key="4">
    <source>
        <dbReference type="ARBA" id="ARBA00023136"/>
    </source>
</evidence>
<accession>A0ABU5RP32</accession>
<dbReference type="RefSeq" id="WP_323337312.1">
    <property type="nucleotide sequence ID" value="NZ_JAYFSI010000022.1"/>
</dbReference>
<feature type="transmembrane region" description="Helical" evidence="5">
    <location>
        <begin position="189"/>
        <end position="210"/>
    </location>
</feature>
<organism evidence="7 8">
    <name type="scientific">Amycolatopsis heterodermiae</name>
    <dbReference type="NCBI Taxonomy" id="3110235"/>
    <lineage>
        <taxon>Bacteria</taxon>
        <taxon>Bacillati</taxon>
        <taxon>Actinomycetota</taxon>
        <taxon>Actinomycetes</taxon>
        <taxon>Pseudonocardiales</taxon>
        <taxon>Pseudonocardiaceae</taxon>
        <taxon>Amycolatopsis</taxon>
    </lineage>
</organism>
<dbReference type="CDD" id="cd06261">
    <property type="entry name" value="TM_PBP2"/>
    <property type="match status" value="1"/>
</dbReference>
<evidence type="ECO:0000313" key="7">
    <source>
        <dbReference type="EMBL" id="MEA5367369.1"/>
    </source>
</evidence>
<comment type="caution">
    <text evidence="7">The sequence shown here is derived from an EMBL/GenBank/DDBJ whole genome shotgun (WGS) entry which is preliminary data.</text>
</comment>
<keyword evidence="3 5" id="KW-1133">Transmembrane helix</keyword>
<keyword evidence="4 5" id="KW-0472">Membrane</keyword>
<name>A0ABU5RP32_9PSEU</name>
<dbReference type="PROSITE" id="PS50928">
    <property type="entry name" value="ABC_TM1"/>
    <property type="match status" value="1"/>
</dbReference>
<gene>
    <name evidence="7" type="ORF">VA596_48115</name>
</gene>
<feature type="transmembrane region" description="Helical" evidence="5">
    <location>
        <begin position="103"/>
        <end position="129"/>
    </location>
</feature>
<comment type="subcellular location">
    <subcellularLocation>
        <location evidence="5">Cell membrane</location>
        <topology evidence="5">Multi-pass membrane protein</topology>
    </subcellularLocation>
    <subcellularLocation>
        <location evidence="1">Membrane</location>
        <topology evidence="1">Multi-pass membrane protein</topology>
    </subcellularLocation>
</comment>
<feature type="transmembrane region" description="Helical" evidence="5">
    <location>
        <begin position="293"/>
        <end position="319"/>
    </location>
</feature>